<reference evidence="10 11" key="1">
    <citation type="submission" date="2024-09" db="EMBL/GenBank/DDBJ databases">
        <authorList>
            <person name="Sun Q."/>
            <person name="Mori K."/>
        </authorList>
    </citation>
    <scope>NUCLEOTIDE SEQUENCE [LARGE SCALE GENOMIC DNA]</scope>
    <source>
        <strain evidence="10 11">TISTR 2452</strain>
    </source>
</reference>
<keyword evidence="6 8" id="KW-0472">Membrane</keyword>
<evidence type="ECO:0000256" key="5">
    <source>
        <dbReference type="ARBA" id="ARBA00022989"/>
    </source>
</evidence>
<dbReference type="InterPro" id="IPR050445">
    <property type="entry name" value="Bact_polysacc_biosynth/exp"/>
</dbReference>
<keyword evidence="5 8" id="KW-1133">Transmembrane helix</keyword>
<sequence>MTHHAGKAREIQVREWLQVVQRRWAIVLACAIVCTSLGVFYNSLPRTPQYQVAARVVLNAEVGLFNTLKVLMREPIVMEKVADELNLRRSPGALAAQTGIVNVNETQVVLVTVVDADPKIAAGIANATVNVFREVAREKLGFSGMTLLSEADGTLPYAPINPPKTTRNIILAVMAGLILGLGAAFFRDSLDDSIRADKHDQELLGLPVLGAVSRIKRKPSSKRTKQLTAAITSGGESVGS</sequence>
<organism evidence="10 11">
    <name type="scientific">Paenibacillus aurantiacus</name>
    <dbReference type="NCBI Taxonomy" id="1936118"/>
    <lineage>
        <taxon>Bacteria</taxon>
        <taxon>Bacillati</taxon>
        <taxon>Bacillota</taxon>
        <taxon>Bacilli</taxon>
        <taxon>Bacillales</taxon>
        <taxon>Paenibacillaceae</taxon>
        <taxon>Paenibacillus</taxon>
    </lineage>
</organism>
<evidence type="ECO:0000256" key="2">
    <source>
        <dbReference type="ARBA" id="ARBA00006683"/>
    </source>
</evidence>
<accession>A0ABV5KII9</accession>
<keyword evidence="4 8" id="KW-0812">Transmembrane</keyword>
<feature type="region of interest" description="Disordered" evidence="7">
    <location>
        <begin position="217"/>
        <end position="240"/>
    </location>
</feature>
<evidence type="ECO:0000313" key="11">
    <source>
        <dbReference type="Proteomes" id="UP001589747"/>
    </source>
</evidence>
<name>A0ABV5KII9_9BACL</name>
<evidence type="ECO:0000256" key="4">
    <source>
        <dbReference type="ARBA" id="ARBA00022692"/>
    </source>
</evidence>
<keyword evidence="11" id="KW-1185">Reference proteome</keyword>
<dbReference type="InterPro" id="IPR003856">
    <property type="entry name" value="LPS_length_determ_N"/>
</dbReference>
<dbReference type="Proteomes" id="UP001589747">
    <property type="component" value="Unassembled WGS sequence"/>
</dbReference>
<evidence type="ECO:0000313" key="10">
    <source>
        <dbReference type="EMBL" id="MFB9325043.1"/>
    </source>
</evidence>
<comment type="subcellular location">
    <subcellularLocation>
        <location evidence="1">Cell membrane</location>
        <topology evidence="1">Multi-pass membrane protein</topology>
    </subcellularLocation>
</comment>
<feature type="transmembrane region" description="Helical" evidence="8">
    <location>
        <begin position="169"/>
        <end position="186"/>
    </location>
</feature>
<dbReference type="RefSeq" id="WP_377490111.1">
    <property type="nucleotide sequence ID" value="NZ_JBHMDO010000008.1"/>
</dbReference>
<evidence type="ECO:0000256" key="8">
    <source>
        <dbReference type="SAM" id="Phobius"/>
    </source>
</evidence>
<keyword evidence="3" id="KW-1003">Cell membrane</keyword>
<feature type="domain" description="Polysaccharide chain length determinant N-terminal" evidence="9">
    <location>
        <begin position="10"/>
        <end position="66"/>
    </location>
</feature>
<dbReference type="EMBL" id="JBHMDO010000008">
    <property type="protein sequence ID" value="MFB9325043.1"/>
    <property type="molecule type" value="Genomic_DNA"/>
</dbReference>
<feature type="transmembrane region" description="Helical" evidence="8">
    <location>
        <begin position="24"/>
        <end position="41"/>
    </location>
</feature>
<feature type="compositionally biased region" description="Polar residues" evidence="7">
    <location>
        <begin position="226"/>
        <end position="240"/>
    </location>
</feature>
<gene>
    <name evidence="10" type="ORF">ACFFSY_03790</name>
</gene>
<proteinExistence type="inferred from homology"/>
<dbReference type="PANTHER" id="PTHR32309">
    <property type="entry name" value="TYROSINE-PROTEIN KINASE"/>
    <property type="match status" value="1"/>
</dbReference>
<evidence type="ECO:0000256" key="6">
    <source>
        <dbReference type="ARBA" id="ARBA00023136"/>
    </source>
</evidence>
<evidence type="ECO:0000259" key="9">
    <source>
        <dbReference type="Pfam" id="PF02706"/>
    </source>
</evidence>
<evidence type="ECO:0000256" key="7">
    <source>
        <dbReference type="SAM" id="MobiDB-lite"/>
    </source>
</evidence>
<protein>
    <submittedName>
        <fullName evidence="10">YveK family protein</fullName>
    </submittedName>
</protein>
<dbReference type="Pfam" id="PF02706">
    <property type="entry name" value="Wzz"/>
    <property type="match status" value="1"/>
</dbReference>
<comment type="caution">
    <text evidence="10">The sequence shown here is derived from an EMBL/GenBank/DDBJ whole genome shotgun (WGS) entry which is preliminary data.</text>
</comment>
<evidence type="ECO:0000256" key="3">
    <source>
        <dbReference type="ARBA" id="ARBA00022475"/>
    </source>
</evidence>
<dbReference type="PANTHER" id="PTHR32309:SF31">
    <property type="entry name" value="CAPSULAR EXOPOLYSACCHARIDE FAMILY"/>
    <property type="match status" value="1"/>
</dbReference>
<evidence type="ECO:0000256" key="1">
    <source>
        <dbReference type="ARBA" id="ARBA00004651"/>
    </source>
</evidence>
<comment type="similarity">
    <text evidence="2">Belongs to the CpsC/CapA family.</text>
</comment>